<feature type="repeat" description="WD" evidence="3">
    <location>
        <begin position="264"/>
        <end position="305"/>
    </location>
</feature>
<feature type="repeat" description="WD" evidence="3">
    <location>
        <begin position="408"/>
        <end position="443"/>
    </location>
</feature>
<dbReference type="PANTHER" id="PTHR14221">
    <property type="entry name" value="WD REPEAT DOMAIN 44"/>
    <property type="match status" value="1"/>
</dbReference>
<dbReference type="PANTHER" id="PTHR14221:SF57">
    <property type="entry name" value="TRANSDUCIN_WD40 REPEAT-LIKE SUPERFAMILY PROTEIN"/>
    <property type="match status" value="1"/>
</dbReference>
<feature type="repeat" description="WD" evidence="3">
    <location>
        <begin position="554"/>
        <end position="575"/>
    </location>
</feature>
<feature type="repeat" description="WD" evidence="3">
    <location>
        <begin position="368"/>
        <end position="408"/>
    </location>
</feature>
<gene>
    <name evidence="5" type="ORF">FPE_LOCUS9928</name>
</gene>
<evidence type="ECO:0000256" key="1">
    <source>
        <dbReference type="ARBA" id="ARBA00022574"/>
    </source>
</evidence>
<reference evidence="5" key="1">
    <citation type="submission" date="2023-05" db="EMBL/GenBank/DDBJ databases">
        <authorList>
            <person name="Huff M."/>
        </authorList>
    </citation>
    <scope>NUCLEOTIDE SEQUENCE</scope>
</reference>
<dbReference type="Pfam" id="PF00400">
    <property type="entry name" value="WD40"/>
    <property type="match status" value="4"/>
</dbReference>
<evidence type="ECO:0000256" key="2">
    <source>
        <dbReference type="ARBA" id="ARBA00022737"/>
    </source>
</evidence>
<dbReference type="PROSITE" id="PS50294">
    <property type="entry name" value="WD_REPEATS_REGION"/>
    <property type="match status" value="3"/>
</dbReference>
<keyword evidence="6" id="KW-1185">Reference proteome</keyword>
<evidence type="ECO:0000256" key="3">
    <source>
        <dbReference type="PROSITE-ProRule" id="PRU00221"/>
    </source>
</evidence>
<evidence type="ECO:0000313" key="5">
    <source>
        <dbReference type="EMBL" id="CAI9762498.1"/>
    </source>
</evidence>
<keyword evidence="2" id="KW-0677">Repeat</keyword>
<dbReference type="SMART" id="SM00320">
    <property type="entry name" value="WD40"/>
    <property type="match status" value="6"/>
</dbReference>
<proteinExistence type="predicted"/>
<name>A0AAD1Z570_9LAMI</name>
<dbReference type="InterPro" id="IPR040324">
    <property type="entry name" value="WDR44/Dgr2"/>
</dbReference>
<dbReference type="InterPro" id="IPR020472">
    <property type="entry name" value="WD40_PAC1"/>
</dbReference>
<dbReference type="AlphaFoldDB" id="A0AAD1Z570"/>
<feature type="region of interest" description="Disordered" evidence="4">
    <location>
        <begin position="643"/>
        <end position="665"/>
    </location>
</feature>
<dbReference type="Proteomes" id="UP000834106">
    <property type="component" value="Chromosome 5"/>
</dbReference>
<keyword evidence="1 3" id="KW-0853">WD repeat</keyword>
<dbReference type="PROSITE" id="PS50082">
    <property type="entry name" value="WD_REPEATS_2"/>
    <property type="match status" value="4"/>
</dbReference>
<sequence length="765" mass="85387">MGSFSDAEEESLFFDAPDHIAPALELGSDYPSINDWKYGTWIRSPQSVRERRKKFVRWMGLSPDRLGDNLVDVYDDECGVFRKKIDRILEKTGAVEKTSNFEDKFSWSCSSMSSWTTDGLDSLGVGSSENFAYGNGNSNSGIESSAHDLGEDGRLRKLQVGGSDQLQIPKEFKNISQLSPSSQQLVQREMEFNGNNVRVMSKMNGRWLSRLRSFTCMMSGNERGDNLQSNIYSRARGTRVHRVRVRHCQRRLKELSALFSGQDIQAHDGSILAMKFSLDGQYLASAGEDKIVRVWQVVEDERSDNTDIPDVDPSCMYFSVNHQSELAPLAVEKDKTKKSTSLKKTPDSACIILPPKVFRISEKPLHVFQGHTGEILDISWSKNNCLLSSSVDKTVRLWRVGCDQCLKVFSHSDYVTCVQFYPTNDDYFISGSIDGKVRIWTISGCQVVDWTEIKDMITAVSYRPDGKGCIIGSMSGTCHVFNISDNHFELEAQMCLTNKKKSPCKRITGFQFSPQDPSKVLVTCADSQVRILSGMNVIAKYKGHRRWGNPMYASFTSDGRHIVSASEDSNVYMWNYIGGEKYPAASRPKSSRSFECFPSDASIAIPWSGLKNGLTSSEVQEPSNDLLPSSLSTRFSLGQEFFSDSSPKGSATWPEEKLPMSSPQSVTSPMCKSRYKLFKTSCQSSSTSHAWGLVIVTAGYLRMPTQSAWSNCNTAANQQTDQVALSTLWLMKVVGHVSSWWALFPVDQFHAEVGPATGDRLSQVA</sequence>
<evidence type="ECO:0000313" key="6">
    <source>
        <dbReference type="Proteomes" id="UP000834106"/>
    </source>
</evidence>
<evidence type="ECO:0000256" key="4">
    <source>
        <dbReference type="SAM" id="MobiDB-lite"/>
    </source>
</evidence>
<protein>
    <submittedName>
        <fullName evidence="5">Uncharacterized protein</fullName>
    </submittedName>
</protein>
<dbReference type="Gene3D" id="2.130.10.10">
    <property type="entry name" value="YVTN repeat-like/Quinoprotein amine dehydrogenase"/>
    <property type="match status" value="2"/>
</dbReference>
<dbReference type="InterPro" id="IPR001680">
    <property type="entry name" value="WD40_rpt"/>
</dbReference>
<dbReference type="InterPro" id="IPR036322">
    <property type="entry name" value="WD40_repeat_dom_sf"/>
</dbReference>
<dbReference type="PRINTS" id="PR00320">
    <property type="entry name" value="GPROTEINBRPT"/>
</dbReference>
<organism evidence="5 6">
    <name type="scientific">Fraxinus pennsylvanica</name>
    <dbReference type="NCBI Taxonomy" id="56036"/>
    <lineage>
        <taxon>Eukaryota</taxon>
        <taxon>Viridiplantae</taxon>
        <taxon>Streptophyta</taxon>
        <taxon>Embryophyta</taxon>
        <taxon>Tracheophyta</taxon>
        <taxon>Spermatophyta</taxon>
        <taxon>Magnoliopsida</taxon>
        <taxon>eudicotyledons</taxon>
        <taxon>Gunneridae</taxon>
        <taxon>Pentapetalae</taxon>
        <taxon>asterids</taxon>
        <taxon>lamiids</taxon>
        <taxon>Lamiales</taxon>
        <taxon>Oleaceae</taxon>
        <taxon>Oleeae</taxon>
        <taxon>Fraxinus</taxon>
    </lineage>
</organism>
<dbReference type="SUPFAM" id="SSF50978">
    <property type="entry name" value="WD40 repeat-like"/>
    <property type="match status" value="1"/>
</dbReference>
<dbReference type="EMBL" id="OU503040">
    <property type="protein sequence ID" value="CAI9762498.1"/>
    <property type="molecule type" value="Genomic_DNA"/>
</dbReference>
<accession>A0AAD1Z570</accession>
<dbReference type="InterPro" id="IPR015943">
    <property type="entry name" value="WD40/YVTN_repeat-like_dom_sf"/>
</dbReference>